<proteinExistence type="predicted"/>
<reference evidence="1" key="2">
    <citation type="submission" date="2019-07" db="EMBL/GenBank/DDBJ databases">
        <authorList>
            <person name="Seetharam A."/>
            <person name="Woodhouse M."/>
            <person name="Cannon E."/>
        </authorList>
    </citation>
    <scope>NUCLEOTIDE SEQUENCE [LARGE SCALE GENOMIC DNA]</scope>
    <source>
        <strain evidence="1">cv. B73</strain>
    </source>
</reference>
<dbReference type="AlphaFoldDB" id="A0A804QPR0"/>
<dbReference type="Proteomes" id="UP000007305">
    <property type="component" value="Chromosome 8"/>
</dbReference>
<evidence type="ECO:0000313" key="1">
    <source>
        <dbReference type="EnsemblPlants" id="Zm00001eb342600_P001"/>
    </source>
</evidence>
<evidence type="ECO:0000313" key="2">
    <source>
        <dbReference type="Proteomes" id="UP000007305"/>
    </source>
</evidence>
<accession>A0A804QPR0</accession>
<reference evidence="1" key="3">
    <citation type="submission" date="2021-05" db="UniProtKB">
        <authorList>
            <consortium name="EnsemblPlants"/>
        </authorList>
    </citation>
    <scope>IDENTIFICATION</scope>
    <source>
        <strain evidence="1">cv. B73</strain>
    </source>
</reference>
<dbReference type="InParanoid" id="A0A804QPR0"/>
<name>A0A804QPR0_MAIZE</name>
<reference evidence="2" key="1">
    <citation type="journal article" date="2009" name="Science">
        <title>The B73 maize genome: complexity, diversity, and dynamics.</title>
        <authorList>
            <person name="Schnable P.S."/>
            <person name="Ware D."/>
            <person name="Fulton R.S."/>
            <person name="Stein J.C."/>
            <person name="Wei F."/>
            <person name="Pasternak S."/>
            <person name="Liang C."/>
            <person name="Zhang J."/>
            <person name="Fulton L."/>
            <person name="Graves T.A."/>
            <person name="Minx P."/>
            <person name="Reily A.D."/>
            <person name="Courtney L."/>
            <person name="Kruchowski S.S."/>
            <person name="Tomlinson C."/>
            <person name="Strong C."/>
            <person name="Delehaunty K."/>
            <person name="Fronick C."/>
            <person name="Courtney B."/>
            <person name="Rock S.M."/>
            <person name="Belter E."/>
            <person name="Du F."/>
            <person name="Kim K."/>
            <person name="Abbott R.M."/>
            <person name="Cotton M."/>
            <person name="Levy A."/>
            <person name="Marchetto P."/>
            <person name="Ochoa K."/>
            <person name="Jackson S.M."/>
            <person name="Gillam B."/>
            <person name="Chen W."/>
            <person name="Yan L."/>
            <person name="Higginbotham J."/>
            <person name="Cardenas M."/>
            <person name="Waligorski J."/>
            <person name="Applebaum E."/>
            <person name="Phelps L."/>
            <person name="Falcone J."/>
            <person name="Kanchi K."/>
            <person name="Thane T."/>
            <person name="Scimone A."/>
            <person name="Thane N."/>
            <person name="Henke J."/>
            <person name="Wang T."/>
            <person name="Ruppert J."/>
            <person name="Shah N."/>
            <person name="Rotter K."/>
            <person name="Hodges J."/>
            <person name="Ingenthron E."/>
            <person name="Cordes M."/>
            <person name="Kohlberg S."/>
            <person name="Sgro J."/>
            <person name="Delgado B."/>
            <person name="Mead K."/>
            <person name="Chinwalla A."/>
            <person name="Leonard S."/>
            <person name="Crouse K."/>
            <person name="Collura K."/>
            <person name="Kudrna D."/>
            <person name="Currie J."/>
            <person name="He R."/>
            <person name="Angelova A."/>
            <person name="Rajasekar S."/>
            <person name="Mueller T."/>
            <person name="Lomeli R."/>
            <person name="Scara G."/>
            <person name="Ko A."/>
            <person name="Delaney K."/>
            <person name="Wissotski M."/>
            <person name="Lopez G."/>
            <person name="Campos D."/>
            <person name="Braidotti M."/>
            <person name="Ashley E."/>
            <person name="Golser W."/>
            <person name="Kim H."/>
            <person name="Lee S."/>
            <person name="Lin J."/>
            <person name="Dujmic Z."/>
            <person name="Kim W."/>
            <person name="Talag J."/>
            <person name="Zuccolo A."/>
            <person name="Fan C."/>
            <person name="Sebastian A."/>
            <person name="Kramer M."/>
            <person name="Spiegel L."/>
            <person name="Nascimento L."/>
            <person name="Zutavern T."/>
            <person name="Miller B."/>
            <person name="Ambroise C."/>
            <person name="Muller S."/>
            <person name="Spooner W."/>
            <person name="Narechania A."/>
            <person name="Ren L."/>
            <person name="Wei S."/>
            <person name="Kumari S."/>
            <person name="Faga B."/>
            <person name="Levy M.J."/>
            <person name="McMahan L."/>
            <person name="Van Buren P."/>
            <person name="Vaughn M.W."/>
            <person name="Ying K."/>
            <person name="Yeh C.-T."/>
            <person name="Emrich S.J."/>
            <person name="Jia Y."/>
            <person name="Kalyanaraman A."/>
            <person name="Hsia A.-P."/>
            <person name="Barbazuk W.B."/>
            <person name="Baucom R.S."/>
            <person name="Brutnell T.P."/>
            <person name="Carpita N.C."/>
            <person name="Chaparro C."/>
            <person name="Chia J.-M."/>
            <person name="Deragon J.-M."/>
            <person name="Estill J.C."/>
            <person name="Fu Y."/>
            <person name="Jeddeloh J.A."/>
            <person name="Han Y."/>
            <person name="Lee H."/>
            <person name="Li P."/>
            <person name="Lisch D.R."/>
            <person name="Liu S."/>
            <person name="Liu Z."/>
            <person name="Nagel D.H."/>
            <person name="McCann M.C."/>
            <person name="SanMiguel P."/>
            <person name="Myers A.M."/>
            <person name="Nettleton D."/>
            <person name="Nguyen J."/>
            <person name="Penning B.W."/>
            <person name="Ponnala L."/>
            <person name="Schneider K.L."/>
            <person name="Schwartz D.C."/>
            <person name="Sharma A."/>
            <person name="Soderlund C."/>
            <person name="Springer N.M."/>
            <person name="Sun Q."/>
            <person name="Wang H."/>
            <person name="Waterman M."/>
            <person name="Westerman R."/>
            <person name="Wolfgruber T.K."/>
            <person name="Yang L."/>
            <person name="Yu Y."/>
            <person name="Zhang L."/>
            <person name="Zhou S."/>
            <person name="Zhu Q."/>
            <person name="Bennetzen J.L."/>
            <person name="Dawe R.K."/>
            <person name="Jiang J."/>
            <person name="Jiang N."/>
            <person name="Presting G.G."/>
            <person name="Wessler S.R."/>
            <person name="Aluru S."/>
            <person name="Martienssen R.A."/>
            <person name="Clifton S.W."/>
            <person name="McCombie W.R."/>
            <person name="Wing R.A."/>
            <person name="Wilson R.K."/>
        </authorList>
    </citation>
    <scope>NUCLEOTIDE SEQUENCE [LARGE SCALE GENOMIC DNA]</scope>
    <source>
        <strain evidence="2">cv. B73</strain>
    </source>
</reference>
<protein>
    <submittedName>
        <fullName evidence="1">Uncharacterized protein</fullName>
    </submittedName>
</protein>
<dbReference type="EnsemblPlants" id="Zm00001eb342600_T001">
    <property type="protein sequence ID" value="Zm00001eb342600_P001"/>
    <property type="gene ID" value="Zm00001eb342600"/>
</dbReference>
<sequence>MCSPHSSNGARLGLIDDVMLVDLTPVSHGQYAAMGLVVCAALGSGWTTGSGMEGPPTVSRVGGTGRQEVLTLPWSLFSLHKITTVAHAGGVDTTLVPLDEITTVAHAGGLCLQRVRAVYDQGHQSSCLHQ</sequence>
<dbReference type="Gramene" id="Zm00001eb342600_T001">
    <property type="protein sequence ID" value="Zm00001eb342600_P001"/>
    <property type="gene ID" value="Zm00001eb342600"/>
</dbReference>
<organism evidence="1 2">
    <name type="scientific">Zea mays</name>
    <name type="common">Maize</name>
    <dbReference type="NCBI Taxonomy" id="4577"/>
    <lineage>
        <taxon>Eukaryota</taxon>
        <taxon>Viridiplantae</taxon>
        <taxon>Streptophyta</taxon>
        <taxon>Embryophyta</taxon>
        <taxon>Tracheophyta</taxon>
        <taxon>Spermatophyta</taxon>
        <taxon>Magnoliopsida</taxon>
        <taxon>Liliopsida</taxon>
        <taxon>Poales</taxon>
        <taxon>Poaceae</taxon>
        <taxon>PACMAD clade</taxon>
        <taxon>Panicoideae</taxon>
        <taxon>Andropogonodae</taxon>
        <taxon>Andropogoneae</taxon>
        <taxon>Tripsacinae</taxon>
        <taxon>Zea</taxon>
    </lineage>
</organism>
<keyword evidence="2" id="KW-1185">Reference proteome</keyword>